<dbReference type="Proteomes" id="UP000187001">
    <property type="component" value="Unassembled WGS sequence"/>
</dbReference>
<name>A0ABD6QNV5_MYCFO</name>
<accession>A0ABD6QNV5</accession>
<dbReference type="RefSeq" id="WP_076204726.1">
    <property type="nucleotide sequence ID" value="NZ_MBER01000054.1"/>
</dbReference>
<sequence>MSAESTELLQKLIPGLVHPELGPVMLVNFQTFPGQDEEQQGQINQFTKIVAEALDHGIAQAGKVIADQSELAKAKMAGSYTQVTLHCKICGGPLLTTTMGADGLISIPPRDINPDCEARHGATA</sequence>
<reference evidence="1 2" key="1">
    <citation type="submission" date="2016-07" db="EMBL/GenBank/DDBJ databases">
        <authorList>
            <person name="Sutton G."/>
            <person name="Brinkac L."/>
            <person name="Sanka R."/>
            <person name="Adams M."/>
            <person name="Lau E."/>
            <person name="Kumar A."/>
            <person name="Macaden R."/>
        </authorList>
    </citation>
    <scope>NUCLEOTIDE SEQUENCE [LARGE SCALE GENOMIC DNA]</scope>
    <source>
        <strain evidence="1 2">GA-0871</strain>
    </source>
</reference>
<proteinExistence type="predicted"/>
<comment type="caution">
    <text evidence="1">The sequence shown here is derived from an EMBL/GenBank/DDBJ whole genome shotgun (WGS) entry which is preliminary data.</text>
</comment>
<gene>
    <name evidence="1" type="ORF">A5742_25355</name>
</gene>
<organism evidence="1 2">
    <name type="scientific">Mycolicibacterium fortuitum</name>
    <name type="common">Mycobacterium fortuitum</name>
    <dbReference type="NCBI Taxonomy" id="1766"/>
    <lineage>
        <taxon>Bacteria</taxon>
        <taxon>Bacillati</taxon>
        <taxon>Actinomycetota</taxon>
        <taxon>Actinomycetes</taxon>
        <taxon>Mycobacteriales</taxon>
        <taxon>Mycobacteriaceae</taxon>
        <taxon>Mycolicibacterium</taxon>
    </lineage>
</organism>
<protein>
    <submittedName>
        <fullName evidence="1">Uncharacterized protein</fullName>
    </submittedName>
</protein>
<dbReference type="AlphaFoldDB" id="A0ABD6QNV5"/>
<evidence type="ECO:0000313" key="1">
    <source>
        <dbReference type="EMBL" id="OMC46864.1"/>
    </source>
</evidence>
<evidence type="ECO:0000313" key="2">
    <source>
        <dbReference type="Proteomes" id="UP000187001"/>
    </source>
</evidence>
<dbReference type="EMBL" id="MBER01000054">
    <property type="protein sequence ID" value="OMC46864.1"/>
    <property type="molecule type" value="Genomic_DNA"/>
</dbReference>